<accession>A0A9Q1BX26</accession>
<evidence type="ECO:0000259" key="3">
    <source>
        <dbReference type="PROSITE" id="PS50158"/>
    </source>
</evidence>
<feature type="region of interest" description="Disordered" evidence="2">
    <location>
        <begin position="292"/>
        <end position="338"/>
    </location>
</feature>
<evidence type="ECO:0000313" key="4">
    <source>
        <dbReference type="EMBL" id="KAJ8034451.1"/>
    </source>
</evidence>
<dbReference type="OrthoDB" id="10068084at2759"/>
<dbReference type="Pfam" id="PF00098">
    <property type="entry name" value="zf-CCHC"/>
    <property type="match status" value="1"/>
</dbReference>
<evidence type="ECO:0000313" key="5">
    <source>
        <dbReference type="Proteomes" id="UP001152320"/>
    </source>
</evidence>
<feature type="domain" description="CCHC-type" evidence="3">
    <location>
        <begin position="386"/>
        <end position="401"/>
    </location>
</feature>
<sequence>MEPSGDLDKLIQDINSKVSQLDDAQLKEVCTLLKLGEGPSGSLEGKDKLALKRLILRYVNGEELETSADGGLAIFQRLVGHLEGYQQRGHDGEASSTGAPTAGPDSAPTVDKSYGLLYRKDFRISGQIGEPGHRDKLTFSSLVHQLDEATRRKIPEHEIIAAVIRAIQPGLSLRGYLESRQGLRMDTLRKILRSHIREGQATELYQQLTNGTQELKESAVHYLVRMMELRQKVLFASQEAGSGVQYDPTLVQNMMLRTLMTGLHNDFIRAEVTPSLKRTDISDEELLEVFNAASGQEEERQKKQQSSRKLAKVSSAQSSSEQKAEKPIPEETKTKPNAEMDALRAEMASIRELLKTTLTGTYRGNRRQPGCQGCKDIGQGENCRHCYKCGNSGHLARNCQRGNDSGLPQGGQM</sequence>
<organism evidence="4 5">
    <name type="scientific">Holothuria leucospilota</name>
    <name type="common">Black long sea cucumber</name>
    <name type="synonym">Mertensiothuria leucospilota</name>
    <dbReference type="NCBI Taxonomy" id="206669"/>
    <lineage>
        <taxon>Eukaryota</taxon>
        <taxon>Metazoa</taxon>
        <taxon>Echinodermata</taxon>
        <taxon>Eleutherozoa</taxon>
        <taxon>Echinozoa</taxon>
        <taxon>Holothuroidea</taxon>
        <taxon>Aspidochirotacea</taxon>
        <taxon>Aspidochirotida</taxon>
        <taxon>Holothuriidae</taxon>
        <taxon>Holothuria</taxon>
    </lineage>
</organism>
<keyword evidence="1" id="KW-0863">Zinc-finger</keyword>
<dbReference type="GO" id="GO:0008270">
    <property type="term" value="F:zinc ion binding"/>
    <property type="evidence" value="ECO:0007669"/>
    <property type="project" value="UniProtKB-KW"/>
</dbReference>
<dbReference type="InterPro" id="IPR001878">
    <property type="entry name" value="Znf_CCHC"/>
</dbReference>
<evidence type="ECO:0000256" key="2">
    <source>
        <dbReference type="SAM" id="MobiDB-lite"/>
    </source>
</evidence>
<keyword evidence="5" id="KW-1185">Reference proteome</keyword>
<dbReference type="PROSITE" id="PS50158">
    <property type="entry name" value="ZF_CCHC"/>
    <property type="match status" value="1"/>
</dbReference>
<protein>
    <recommendedName>
        <fullName evidence="3">CCHC-type domain-containing protein</fullName>
    </recommendedName>
</protein>
<keyword evidence="1" id="KW-0862">Zinc</keyword>
<dbReference type="GO" id="GO:0003676">
    <property type="term" value="F:nucleic acid binding"/>
    <property type="evidence" value="ECO:0007669"/>
    <property type="project" value="InterPro"/>
</dbReference>
<proteinExistence type="predicted"/>
<gene>
    <name evidence="4" type="ORF">HOLleu_21297</name>
</gene>
<comment type="caution">
    <text evidence="4">The sequence shown here is derived from an EMBL/GenBank/DDBJ whole genome shotgun (WGS) entry which is preliminary data.</text>
</comment>
<keyword evidence="1" id="KW-0479">Metal-binding</keyword>
<dbReference type="Proteomes" id="UP001152320">
    <property type="component" value="Chromosome 10"/>
</dbReference>
<feature type="region of interest" description="Disordered" evidence="2">
    <location>
        <begin position="87"/>
        <end position="108"/>
    </location>
</feature>
<name>A0A9Q1BX26_HOLLE</name>
<evidence type="ECO:0000256" key="1">
    <source>
        <dbReference type="PROSITE-ProRule" id="PRU00047"/>
    </source>
</evidence>
<feature type="compositionally biased region" description="Basic and acidic residues" evidence="2">
    <location>
        <begin position="322"/>
        <end position="338"/>
    </location>
</feature>
<dbReference type="AlphaFoldDB" id="A0A9Q1BX26"/>
<reference evidence="4" key="1">
    <citation type="submission" date="2021-10" db="EMBL/GenBank/DDBJ databases">
        <title>Tropical sea cucumber genome reveals ecological adaptation and Cuvierian tubules defense mechanism.</title>
        <authorList>
            <person name="Chen T."/>
        </authorList>
    </citation>
    <scope>NUCLEOTIDE SEQUENCE</scope>
    <source>
        <strain evidence="4">Nanhai2018</strain>
        <tissue evidence="4">Muscle</tissue>
    </source>
</reference>
<dbReference type="EMBL" id="JAIZAY010000010">
    <property type="protein sequence ID" value="KAJ8034451.1"/>
    <property type="molecule type" value="Genomic_DNA"/>
</dbReference>